<comment type="subcellular location">
    <subcellularLocation>
        <location evidence="1">Secreted</location>
    </subcellularLocation>
</comment>
<dbReference type="PROSITE" id="PS01186">
    <property type="entry name" value="EGF_2"/>
    <property type="match status" value="2"/>
</dbReference>
<keyword evidence="2" id="KW-0964">Secreted</keyword>
<dbReference type="PROSITE" id="PS50092">
    <property type="entry name" value="TSP1"/>
    <property type="match status" value="1"/>
</dbReference>
<dbReference type="Proteomes" id="UP000001554">
    <property type="component" value="Chromosome 13"/>
</dbReference>
<sequence length="157" mass="16900">MPVTSKTVDMCTDLTFCASDFNECDSSPCSSGSTCVNLPGLYGCRCPPGFTGQRCDQPIDFCVVSLCQNGATCYSGQTNYTCQCDEGYYGTFCEEKLGDGRWSPWLEWSPCTQTCGGGVHTRQRLCNNPPPAEGGKPCEGPSSEEQACNTDKCPAFN</sequence>
<dbReference type="KEGG" id="bfo:118428593"/>
<dbReference type="PANTHER" id="PTHR45836:SF13">
    <property type="entry name" value="PROTEIN CRUMBS"/>
    <property type="match status" value="1"/>
</dbReference>
<dbReference type="InterPro" id="IPR000742">
    <property type="entry name" value="EGF"/>
</dbReference>
<keyword evidence="5" id="KW-0677">Repeat</keyword>
<dbReference type="InterPro" id="IPR000884">
    <property type="entry name" value="TSP1_rpt"/>
</dbReference>
<dbReference type="PROSITE" id="PS50026">
    <property type="entry name" value="EGF_3"/>
    <property type="match status" value="2"/>
</dbReference>
<dbReference type="FunFam" id="2.20.100.10:FF:000007">
    <property type="entry name" value="Thrombospondin 1"/>
    <property type="match status" value="1"/>
</dbReference>
<dbReference type="SUPFAM" id="SSF57196">
    <property type="entry name" value="EGF/Laminin"/>
    <property type="match status" value="2"/>
</dbReference>
<keyword evidence="7" id="KW-0325">Glycoprotein</keyword>
<dbReference type="SUPFAM" id="SSF82895">
    <property type="entry name" value="TSP-1 type 1 repeat"/>
    <property type="match status" value="1"/>
</dbReference>
<feature type="disulfide bond" evidence="8">
    <location>
        <begin position="46"/>
        <end position="55"/>
    </location>
</feature>
<dbReference type="Gene3D" id="2.10.25.10">
    <property type="entry name" value="Laminin"/>
    <property type="match status" value="2"/>
</dbReference>
<dbReference type="PROSITE" id="PS01187">
    <property type="entry name" value="EGF_CA"/>
    <property type="match status" value="1"/>
</dbReference>
<dbReference type="PROSITE" id="PS00010">
    <property type="entry name" value="ASX_HYDROXYL"/>
    <property type="match status" value="1"/>
</dbReference>
<evidence type="ECO:0000313" key="12">
    <source>
        <dbReference type="RefSeq" id="XP_035694586.1"/>
    </source>
</evidence>
<dbReference type="PROSITE" id="PS00022">
    <property type="entry name" value="EGF_1"/>
    <property type="match status" value="2"/>
</dbReference>
<dbReference type="SMART" id="SM00209">
    <property type="entry name" value="TSP1"/>
    <property type="match status" value="1"/>
</dbReference>
<gene>
    <name evidence="12" type="primary">LOC118428593</name>
</gene>
<dbReference type="InterPro" id="IPR000152">
    <property type="entry name" value="EGF-type_Asp/Asn_hydroxyl_site"/>
</dbReference>
<name>A0A9J7M4I3_BRAFL</name>
<dbReference type="GO" id="GO:0005576">
    <property type="term" value="C:extracellular region"/>
    <property type="evidence" value="ECO:0007669"/>
    <property type="project" value="UniProtKB-SubCell"/>
</dbReference>
<organism evidence="11 12">
    <name type="scientific">Branchiostoma floridae</name>
    <name type="common">Florida lancelet</name>
    <name type="synonym">Amphioxus</name>
    <dbReference type="NCBI Taxonomy" id="7739"/>
    <lineage>
        <taxon>Eukaryota</taxon>
        <taxon>Metazoa</taxon>
        <taxon>Chordata</taxon>
        <taxon>Cephalochordata</taxon>
        <taxon>Leptocardii</taxon>
        <taxon>Amphioxiformes</taxon>
        <taxon>Branchiostomatidae</taxon>
        <taxon>Branchiostoma</taxon>
    </lineage>
</organism>
<evidence type="ECO:0000256" key="2">
    <source>
        <dbReference type="ARBA" id="ARBA00022525"/>
    </source>
</evidence>
<keyword evidence="4" id="KW-0732">Signal</keyword>
<dbReference type="Gene3D" id="2.20.100.10">
    <property type="entry name" value="Thrombospondin type-1 (TSP1) repeat"/>
    <property type="match status" value="1"/>
</dbReference>
<dbReference type="Pfam" id="PF00090">
    <property type="entry name" value="TSP_1"/>
    <property type="match status" value="1"/>
</dbReference>
<dbReference type="PRINTS" id="PR00010">
    <property type="entry name" value="EGFBLOOD"/>
</dbReference>
<evidence type="ECO:0000256" key="4">
    <source>
        <dbReference type="ARBA" id="ARBA00022729"/>
    </source>
</evidence>
<dbReference type="FunFam" id="2.10.25.10:FF:000053">
    <property type="entry name" value="Slit guidance ligand 2"/>
    <property type="match status" value="1"/>
</dbReference>
<accession>A0A9J7M4I3</accession>
<dbReference type="InterPro" id="IPR036383">
    <property type="entry name" value="TSP1_rpt_sf"/>
</dbReference>
<feature type="domain" description="EGF-like" evidence="10">
    <location>
        <begin position="20"/>
        <end position="56"/>
    </location>
</feature>
<dbReference type="AlphaFoldDB" id="A0A9J7M4I3"/>
<dbReference type="RefSeq" id="XP_035694586.1">
    <property type="nucleotide sequence ID" value="XM_035838693.1"/>
</dbReference>
<evidence type="ECO:0000256" key="6">
    <source>
        <dbReference type="ARBA" id="ARBA00023157"/>
    </source>
</evidence>
<dbReference type="PRINTS" id="PR01705">
    <property type="entry name" value="TSP1REPEAT"/>
</dbReference>
<keyword evidence="6 8" id="KW-1015">Disulfide bond</keyword>
<dbReference type="CDD" id="cd00054">
    <property type="entry name" value="EGF_CA"/>
    <property type="match status" value="2"/>
</dbReference>
<evidence type="ECO:0000259" key="10">
    <source>
        <dbReference type="PROSITE" id="PS50026"/>
    </source>
</evidence>
<comment type="caution">
    <text evidence="8">Lacks conserved residue(s) required for the propagation of feature annotation.</text>
</comment>
<feature type="region of interest" description="Disordered" evidence="9">
    <location>
        <begin position="132"/>
        <end position="157"/>
    </location>
</feature>
<evidence type="ECO:0000256" key="5">
    <source>
        <dbReference type="ARBA" id="ARBA00022737"/>
    </source>
</evidence>
<dbReference type="FunFam" id="2.10.25.10:FF:000327">
    <property type="entry name" value="neurogenic locus notch homolog protein 4"/>
    <property type="match status" value="1"/>
</dbReference>
<dbReference type="InterPro" id="IPR018097">
    <property type="entry name" value="EGF_Ca-bd_CS"/>
</dbReference>
<dbReference type="PANTHER" id="PTHR45836">
    <property type="entry name" value="SLIT HOMOLOG"/>
    <property type="match status" value="1"/>
</dbReference>
<dbReference type="InterPro" id="IPR013032">
    <property type="entry name" value="EGF-like_CS"/>
</dbReference>
<dbReference type="OMA" id="ASDFNEC"/>
<evidence type="ECO:0000256" key="7">
    <source>
        <dbReference type="ARBA" id="ARBA00023180"/>
    </source>
</evidence>
<evidence type="ECO:0000256" key="3">
    <source>
        <dbReference type="ARBA" id="ARBA00022536"/>
    </source>
</evidence>
<dbReference type="InterPro" id="IPR001881">
    <property type="entry name" value="EGF-like_Ca-bd_dom"/>
</dbReference>
<protein>
    <submittedName>
        <fullName evidence="12">Delta-like protein 1</fullName>
    </submittedName>
</protein>
<proteinExistence type="predicted"/>
<evidence type="ECO:0000256" key="9">
    <source>
        <dbReference type="SAM" id="MobiDB-lite"/>
    </source>
</evidence>
<reference evidence="11" key="1">
    <citation type="journal article" date="2020" name="Nat. Ecol. Evol.">
        <title>Deeply conserved synteny resolves early events in vertebrate evolution.</title>
        <authorList>
            <person name="Simakov O."/>
            <person name="Marletaz F."/>
            <person name="Yue J.X."/>
            <person name="O'Connell B."/>
            <person name="Jenkins J."/>
            <person name="Brandt A."/>
            <person name="Calef R."/>
            <person name="Tung C.H."/>
            <person name="Huang T.K."/>
            <person name="Schmutz J."/>
            <person name="Satoh N."/>
            <person name="Yu J.K."/>
            <person name="Putnam N.H."/>
            <person name="Green R.E."/>
            <person name="Rokhsar D.S."/>
        </authorList>
    </citation>
    <scope>NUCLEOTIDE SEQUENCE [LARGE SCALE GENOMIC DNA]</scope>
    <source>
        <strain evidence="11">S238N-H82</strain>
    </source>
</reference>
<dbReference type="Pfam" id="PF12661">
    <property type="entry name" value="hEGF"/>
    <property type="match status" value="1"/>
</dbReference>
<evidence type="ECO:0000256" key="8">
    <source>
        <dbReference type="PROSITE-ProRule" id="PRU00076"/>
    </source>
</evidence>
<dbReference type="SMART" id="SM00179">
    <property type="entry name" value="EGF_CA"/>
    <property type="match status" value="2"/>
</dbReference>
<evidence type="ECO:0000313" key="11">
    <source>
        <dbReference type="Proteomes" id="UP000001554"/>
    </source>
</evidence>
<keyword evidence="11" id="KW-1185">Reference proteome</keyword>
<dbReference type="Pfam" id="PF00008">
    <property type="entry name" value="EGF"/>
    <property type="match status" value="1"/>
</dbReference>
<dbReference type="SMART" id="SM00181">
    <property type="entry name" value="EGF"/>
    <property type="match status" value="2"/>
</dbReference>
<feature type="domain" description="EGF-like" evidence="10">
    <location>
        <begin position="58"/>
        <end position="94"/>
    </location>
</feature>
<dbReference type="GO" id="GO:0005509">
    <property type="term" value="F:calcium ion binding"/>
    <property type="evidence" value="ECO:0007669"/>
    <property type="project" value="InterPro"/>
</dbReference>
<dbReference type="GeneID" id="118428593"/>
<reference evidence="12" key="2">
    <citation type="submission" date="2025-08" db="UniProtKB">
        <authorList>
            <consortium name="RefSeq"/>
        </authorList>
    </citation>
    <scope>IDENTIFICATION</scope>
    <source>
        <strain evidence="12">S238N-H82</strain>
        <tissue evidence="12">Testes</tissue>
    </source>
</reference>
<dbReference type="OrthoDB" id="5973910at2759"/>
<dbReference type="InterPro" id="IPR051355">
    <property type="entry name" value="Notch/Slit_guidance"/>
</dbReference>
<feature type="disulfide bond" evidence="8">
    <location>
        <begin position="84"/>
        <end position="93"/>
    </location>
</feature>
<evidence type="ECO:0000256" key="1">
    <source>
        <dbReference type="ARBA" id="ARBA00004613"/>
    </source>
</evidence>
<keyword evidence="3 8" id="KW-0245">EGF-like domain</keyword>